<gene>
    <name evidence="5" type="ORF">DD238_002554</name>
</gene>
<feature type="compositionally biased region" description="Basic and acidic residues" evidence="3">
    <location>
        <begin position="68"/>
        <end position="84"/>
    </location>
</feature>
<feature type="region of interest" description="Disordered" evidence="3">
    <location>
        <begin position="414"/>
        <end position="453"/>
    </location>
</feature>
<feature type="compositionally biased region" description="Basic and acidic residues" evidence="3">
    <location>
        <begin position="92"/>
        <end position="109"/>
    </location>
</feature>
<dbReference type="GO" id="GO:0003723">
    <property type="term" value="F:RNA binding"/>
    <property type="evidence" value="ECO:0007669"/>
    <property type="project" value="UniProtKB-UniRule"/>
</dbReference>
<evidence type="ECO:0000313" key="5">
    <source>
        <dbReference type="EMBL" id="RMX66666.1"/>
    </source>
</evidence>
<dbReference type="Pfam" id="PF00076">
    <property type="entry name" value="RRM_1"/>
    <property type="match status" value="2"/>
</dbReference>
<dbReference type="Proteomes" id="UP000282087">
    <property type="component" value="Unassembled WGS sequence"/>
</dbReference>
<organism evidence="5 6">
    <name type="scientific">Peronospora effusa</name>
    <dbReference type="NCBI Taxonomy" id="542832"/>
    <lineage>
        <taxon>Eukaryota</taxon>
        <taxon>Sar</taxon>
        <taxon>Stramenopiles</taxon>
        <taxon>Oomycota</taxon>
        <taxon>Peronosporomycetes</taxon>
        <taxon>Peronosporales</taxon>
        <taxon>Peronosporaceae</taxon>
        <taxon>Peronospora</taxon>
    </lineage>
</organism>
<feature type="region of interest" description="Disordered" evidence="3">
    <location>
        <begin position="68"/>
        <end position="134"/>
    </location>
</feature>
<dbReference type="SMART" id="SM00360">
    <property type="entry name" value="RRM"/>
    <property type="match status" value="2"/>
</dbReference>
<dbReference type="VEuPathDB" id="FungiDB:DD237_004697"/>
<keyword evidence="6" id="KW-1185">Reference proteome</keyword>
<dbReference type="AlphaFoldDB" id="A0A3M6VMA8"/>
<accession>A0A3M6VMA8</accession>
<sequence length="453" mass="50407">MGKKSKIKSKSTETTTELEKPTLKNEVVEAVNEQMKHQVPSDLADSFEQSAAFFGKKASYVPVVAETSKEEAASAKLMEKEVHATKKKKKEKKENEAKGEEVQAEDGEKKKKKRNKKKKTEDGDEEKDEKEVTIEDEKARRTVFVGNVSLDATKKDIKNHFAGCGKVENLRLRNLPIAGCAVDKAGNQKLMMKVCANKKILTTAKDNCNAYVTFVEERSVDAALKLNGTILVQKKIRVDRSKPVVDARRSVFLGNVPLKCTDDQVVQFFTKRLKTKEEPEPIENVRIFRDRESGLGKGFGFLLLKTQALVAKTLSLRDLKMENRELRVHVCGKRFKNLRGEESAKEKFEGLRSSAGARARIQLKRKGAVDLDRDLTTKKMKRAAAAAGLGKKLKPKHLARKAAKAAAEAAAAIRGKTLNKRKHDHSNSANVTKPKAKKPKHAARKAMQAAAKE</sequence>
<feature type="domain" description="RRM" evidence="4">
    <location>
        <begin position="141"/>
        <end position="243"/>
    </location>
</feature>
<dbReference type="CDD" id="cd12394">
    <property type="entry name" value="RRM1_RBM34"/>
    <property type="match status" value="1"/>
</dbReference>
<dbReference type="SUPFAM" id="SSF54928">
    <property type="entry name" value="RNA-binding domain, RBD"/>
    <property type="match status" value="2"/>
</dbReference>
<dbReference type="PANTHER" id="PTHR23236">
    <property type="entry name" value="EUKARYOTIC TRANSLATION INITIATION FACTOR 4B/4H"/>
    <property type="match status" value="1"/>
</dbReference>
<evidence type="ECO:0000259" key="4">
    <source>
        <dbReference type="PROSITE" id="PS50102"/>
    </source>
</evidence>
<dbReference type="InterPro" id="IPR000504">
    <property type="entry name" value="RRM_dom"/>
</dbReference>
<dbReference type="InterPro" id="IPR035979">
    <property type="entry name" value="RBD_domain_sf"/>
</dbReference>
<dbReference type="PROSITE" id="PS50102">
    <property type="entry name" value="RRM"/>
    <property type="match status" value="2"/>
</dbReference>
<evidence type="ECO:0000256" key="3">
    <source>
        <dbReference type="SAM" id="MobiDB-lite"/>
    </source>
</evidence>
<dbReference type="EMBL" id="QLLG01000194">
    <property type="protein sequence ID" value="RMX66666.1"/>
    <property type="molecule type" value="Genomic_DNA"/>
</dbReference>
<protein>
    <recommendedName>
        <fullName evidence="4">RRM domain-containing protein</fullName>
    </recommendedName>
</protein>
<evidence type="ECO:0000256" key="1">
    <source>
        <dbReference type="ARBA" id="ARBA00022884"/>
    </source>
</evidence>
<feature type="domain" description="RRM" evidence="4">
    <location>
        <begin position="249"/>
        <end position="333"/>
    </location>
</feature>
<evidence type="ECO:0000313" key="6">
    <source>
        <dbReference type="Proteomes" id="UP000282087"/>
    </source>
</evidence>
<name>A0A3M6VMA8_9STRA</name>
<reference evidence="5 6" key="1">
    <citation type="submission" date="2018-06" db="EMBL/GenBank/DDBJ databases">
        <title>Comparative genomics of downy mildews reveals potential adaptations to biotrophy.</title>
        <authorList>
            <person name="Fletcher K."/>
            <person name="Klosterman S.J."/>
            <person name="Derevnina L."/>
            <person name="Martin F."/>
            <person name="Koike S."/>
            <person name="Reyes Chin-Wo S."/>
            <person name="Mou B."/>
            <person name="Michelmore R."/>
        </authorList>
    </citation>
    <scope>NUCLEOTIDE SEQUENCE [LARGE SCALE GENOMIC DNA]</scope>
    <source>
        <strain evidence="5 6">R14</strain>
    </source>
</reference>
<evidence type="ECO:0000256" key="2">
    <source>
        <dbReference type="PROSITE-ProRule" id="PRU00176"/>
    </source>
</evidence>
<feature type="compositionally biased region" description="Basic residues" evidence="3">
    <location>
        <begin position="434"/>
        <end position="444"/>
    </location>
</feature>
<dbReference type="InterPro" id="IPR012677">
    <property type="entry name" value="Nucleotide-bd_a/b_plait_sf"/>
</dbReference>
<dbReference type="Gene3D" id="3.30.70.330">
    <property type="match status" value="2"/>
</dbReference>
<dbReference type="STRING" id="542832.A0A3M6VMA8"/>
<proteinExistence type="predicted"/>
<comment type="caution">
    <text evidence="5">The sequence shown here is derived from an EMBL/GenBank/DDBJ whole genome shotgun (WGS) entry which is preliminary data.</text>
</comment>
<feature type="region of interest" description="Disordered" evidence="3">
    <location>
        <begin position="1"/>
        <end position="25"/>
    </location>
</feature>
<dbReference type="PANTHER" id="PTHR23236:SF11">
    <property type="entry name" value="EUKARYOTIC TRANSLATION INITIATION FACTOR 4H"/>
    <property type="match status" value="1"/>
</dbReference>
<keyword evidence="1 2" id="KW-0694">RNA-binding</keyword>